<gene>
    <name evidence="9" type="ORF">GW534_08845</name>
</gene>
<evidence type="ECO:0000259" key="8">
    <source>
        <dbReference type="Pfam" id="PF00892"/>
    </source>
</evidence>
<feature type="transmembrane region" description="Helical" evidence="7">
    <location>
        <begin position="178"/>
        <end position="199"/>
    </location>
</feature>
<dbReference type="RefSeq" id="WP_161920670.1">
    <property type="nucleotide sequence ID" value="NZ_JAACYS010000036.1"/>
</dbReference>
<feature type="transmembrane region" description="Helical" evidence="7">
    <location>
        <begin position="91"/>
        <end position="111"/>
    </location>
</feature>
<dbReference type="Pfam" id="PF00892">
    <property type="entry name" value="EamA"/>
    <property type="match status" value="2"/>
</dbReference>
<dbReference type="Proteomes" id="UP000743899">
    <property type="component" value="Unassembled WGS sequence"/>
</dbReference>
<dbReference type="SUPFAM" id="SSF103481">
    <property type="entry name" value="Multidrug resistance efflux transporter EmrE"/>
    <property type="match status" value="2"/>
</dbReference>
<keyword evidence="10" id="KW-1185">Reference proteome</keyword>
<feature type="transmembrane region" description="Helical" evidence="7">
    <location>
        <begin position="266"/>
        <end position="284"/>
    </location>
</feature>
<evidence type="ECO:0000313" key="9">
    <source>
        <dbReference type="EMBL" id="NCU17839.1"/>
    </source>
</evidence>
<evidence type="ECO:0000256" key="2">
    <source>
        <dbReference type="ARBA" id="ARBA00007362"/>
    </source>
</evidence>
<name>A0ABX0A321_9BACI</name>
<comment type="subcellular location">
    <subcellularLocation>
        <location evidence="1">Cell membrane</location>
        <topology evidence="1">Multi-pass membrane protein</topology>
    </subcellularLocation>
</comment>
<dbReference type="InterPro" id="IPR037185">
    <property type="entry name" value="EmrE-like"/>
</dbReference>
<evidence type="ECO:0000256" key="1">
    <source>
        <dbReference type="ARBA" id="ARBA00004651"/>
    </source>
</evidence>
<organism evidence="9 10">
    <name type="scientific">Pallidibacillus pasinlerensis</name>
    <dbReference type="NCBI Taxonomy" id="2703818"/>
    <lineage>
        <taxon>Bacteria</taxon>
        <taxon>Bacillati</taxon>
        <taxon>Bacillota</taxon>
        <taxon>Bacilli</taxon>
        <taxon>Bacillales</taxon>
        <taxon>Bacillaceae</taxon>
        <taxon>Pallidibacillus</taxon>
    </lineage>
</organism>
<comment type="similarity">
    <text evidence="2">Belongs to the EamA transporter family.</text>
</comment>
<keyword evidence="3" id="KW-1003">Cell membrane</keyword>
<sequence>MIRGIIYLVIAIVFWSGNYICGRFLADALPPNLLNTIRWIISTLILFALLLYKRKKLHFVAHWKEFLIAGFFGIFTFSTLLYWGLNYLTASQVGMITAFTPISILFFAILILRERLSIQGLIGTIISITGVIILFLGKSNGEEAGSWFGGILIILASLSWGIYTALGKKYSNKFDALTFLTGASFYGAILSALSCIGTVNLDDIHMTIGAWLAVIYVSTLASVIAFLAWQVGVQRVGAAYSAPFMNLMPVCTIVFGVILLNETVSVMSIIGGSISIVGALLASLPKSATERLLLKKRSERF</sequence>
<feature type="transmembrane region" description="Helical" evidence="7">
    <location>
        <begin position="66"/>
        <end position="85"/>
    </location>
</feature>
<reference evidence="9 10" key="1">
    <citation type="submission" date="2020-01" db="EMBL/GenBank/DDBJ databases">
        <title>A novel Bacillus sp. from Pasinler.</title>
        <authorList>
            <person name="Adiguzel A."/>
            <person name="Ay H."/>
            <person name="Baltaci M.O."/>
        </authorList>
    </citation>
    <scope>NUCLEOTIDE SEQUENCE [LARGE SCALE GENOMIC DNA]</scope>
    <source>
        <strain evidence="9 10">P1</strain>
    </source>
</reference>
<dbReference type="InterPro" id="IPR050638">
    <property type="entry name" value="AA-Vitamin_Transporters"/>
</dbReference>
<dbReference type="EMBL" id="JAACYS010000036">
    <property type="protein sequence ID" value="NCU17839.1"/>
    <property type="molecule type" value="Genomic_DNA"/>
</dbReference>
<feature type="domain" description="EamA" evidence="8">
    <location>
        <begin position="148"/>
        <end position="283"/>
    </location>
</feature>
<feature type="transmembrane region" description="Helical" evidence="7">
    <location>
        <begin position="238"/>
        <end position="260"/>
    </location>
</feature>
<keyword evidence="5 7" id="KW-1133">Transmembrane helix</keyword>
<dbReference type="InterPro" id="IPR000620">
    <property type="entry name" value="EamA_dom"/>
</dbReference>
<evidence type="ECO:0000313" key="10">
    <source>
        <dbReference type="Proteomes" id="UP000743899"/>
    </source>
</evidence>
<evidence type="ECO:0000256" key="4">
    <source>
        <dbReference type="ARBA" id="ARBA00022692"/>
    </source>
</evidence>
<evidence type="ECO:0000256" key="6">
    <source>
        <dbReference type="ARBA" id="ARBA00023136"/>
    </source>
</evidence>
<evidence type="ECO:0000256" key="5">
    <source>
        <dbReference type="ARBA" id="ARBA00022989"/>
    </source>
</evidence>
<dbReference type="PANTHER" id="PTHR32322">
    <property type="entry name" value="INNER MEMBRANE TRANSPORTER"/>
    <property type="match status" value="1"/>
</dbReference>
<evidence type="ECO:0000256" key="7">
    <source>
        <dbReference type="SAM" id="Phobius"/>
    </source>
</evidence>
<feature type="transmembrane region" description="Helical" evidence="7">
    <location>
        <begin position="211"/>
        <end position="231"/>
    </location>
</feature>
<keyword evidence="4 7" id="KW-0812">Transmembrane</keyword>
<dbReference type="PANTHER" id="PTHR32322:SF18">
    <property type="entry name" value="S-ADENOSYLMETHIONINE_S-ADENOSYLHOMOCYSTEINE TRANSPORTER"/>
    <property type="match status" value="1"/>
</dbReference>
<feature type="transmembrane region" description="Helical" evidence="7">
    <location>
        <begin position="118"/>
        <end position="135"/>
    </location>
</feature>
<protein>
    <submittedName>
        <fullName evidence="9">DMT family transporter</fullName>
    </submittedName>
</protein>
<keyword evidence="6 7" id="KW-0472">Membrane</keyword>
<feature type="transmembrane region" description="Helical" evidence="7">
    <location>
        <begin position="5"/>
        <end position="25"/>
    </location>
</feature>
<evidence type="ECO:0000256" key="3">
    <source>
        <dbReference type="ARBA" id="ARBA00022475"/>
    </source>
</evidence>
<comment type="caution">
    <text evidence="9">The sequence shown here is derived from an EMBL/GenBank/DDBJ whole genome shotgun (WGS) entry which is preliminary data.</text>
</comment>
<feature type="transmembrane region" description="Helical" evidence="7">
    <location>
        <begin position="147"/>
        <end position="166"/>
    </location>
</feature>
<feature type="transmembrane region" description="Helical" evidence="7">
    <location>
        <begin position="37"/>
        <end position="54"/>
    </location>
</feature>
<accession>A0ABX0A321</accession>
<proteinExistence type="inferred from homology"/>
<feature type="domain" description="EamA" evidence="8">
    <location>
        <begin position="3"/>
        <end position="135"/>
    </location>
</feature>